<evidence type="ECO:0000313" key="1">
    <source>
        <dbReference type="EMBL" id="PRY44004.1"/>
    </source>
</evidence>
<dbReference type="EMBL" id="PVTF01000003">
    <property type="protein sequence ID" value="PRY44004.1"/>
    <property type="molecule type" value="Genomic_DNA"/>
</dbReference>
<dbReference type="Gene3D" id="3.40.390.10">
    <property type="entry name" value="Collagenase (Catalytic Domain)"/>
    <property type="match status" value="1"/>
</dbReference>
<name>A0A2T0TEF0_9PSEU</name>
<sequence length="438" mass="45106">MAVVVRGAVVVALGIAVLSTGPVHAQGESARPLAEVLASGYDASALAGRNGVSEEELRAMALGGHFEVDAADGIRSVEPVVPAGARSEVTAPAGVDVFALHSRPGAARTLFLDFDGHSVRDTRWRGGERIVAPPYDADGDPAVFGAAERDTVYAAFLATAENFRPFGVDVTTQEPPADRIERTGAEDLEFGSRVVVTPVDVTGCGCGGQSYIGVFDRYVDHDAFQPSWAYTGAGSSDGKLIAEVASHEAGHTLGLLHDGQGGGSEYYSGHQGWASIMGAAHEQPVTQWSKGEYRNPTNRQDDIKVMAGKGIPLAADDVVGAVPVGGTVSGVIGSDADSDDFLVRHGGGVLAVSALPARFSPNLDIRMTVLGASGVVAVVDPPLVRVSAVVAEGMDAVFSRELPAGDYVVRVEGVGYGDPGVDGYTGYGSVGEYALSVG</sequence>
<dbReference type="RefSeq" id="WP_106187490.1">
    <property type="nucleotide sequence ID" value="NZ_PVTF01000003.1"/>
</dbReference>
<keyword evidence="2" id="KW-1185">Reference proteome</keyword>
<protein>
    <recommendedName>
        <fullName evidence="3">Peptidase C-terminal archaeal/bacterial domain-containing protein</fullName>
    </recommendedName>
</protein>
<proteinExistence type="predicted"/>
<dbReference type="InterPro" id="IPR024079">
    <property type="entry name" value="MetalloPept_cat_dom_sf"/>
</dbReference>
<evidence type="ECO:0008006" key="3">
    <source>
        <dbReference type="Google" id="ProtNLM"/>
    </source>
</evidence>
<evidence type="ECO:0000313" key="2">
    <source>
        <dbReference type="Proteomes" id="UP000239494"/>
    </source>
</evidence>
<dbReference type="Proteomes" id="UP000239494">
    <property type="component" value="Unassembled WGS sequence"/>
</dbReference>
<dbReference type="SUPFAM" id="SSF55486">
    <property type="entry name" value="Metalloproteases ('zincins'), catalytic domain"/>
    <property type="match status" value="1"/>
</dbReference>
<organism evidence="1 2">
    <name type="scientific">Umezawaea tangerina</name>
    <dbReference type="NCBI Taxonomy" id="84725"/>
    <lineage>
        <taxon>Bacteria</taxon>
        <taxon>Bacillati</taxon>
        <taxon>Actinomycetota</taxon>
        <taxon>Actinomycetes</taxon>
        <taxon>Pseudonocardiales</taxon>
        <taxon>Pseudonocardiaceae</taxon>
        <taxon>Umezawaea</taxon>
    </lineage>
</organism>
<dbReference type="AlphaFoldDB" id="A0A2T0TEF0"/>
<comment type="caution">
    <text evidence="1">The sequence shown here is derived from an EMBL/GenBank/DDBJ whole genome shotgun (WGS) entry which is preliminary data.</text>
</comment>
<dbReference type="OrthoDB" id="954626at2"/>
<dbReference type="GO" id="GO:0008237">
    <property type="term" value="F:metallopeptidase activity"/>
    <property type="evidence" value="ECO:0007669"/>
    <property type="project" value="InterPro"/>
</dbReference>
<reference evidence="1 2" key="1">
    <citation type="submission" date="2018-03" db="EMBL/GenBank/DDBJ databases">
        <title>Genomic Encyclopedia of Archaeal and Bacterial Type Strains, Phase II (KMG-II): from individual species to whole genera.</title>
        <authorList>
            <person name="Goeker M."/>
        </authorList>
    </citation>
    <scope>NUCLEOTIDE SEQUENCE [LARGE SCALE GENOMIC DNA]</scope>
    <source>
        <strain evidence="1 2">DSM 44720</strain>
    </source>
</reference>
<accession>A0A2T0TEF0</accession>
<gene>
    <name evidence="1" type="ORF">CLV43_103755</name>
</gene>